<evidence type="ECO:0000313" key="12">
    <source>
        <dbReference type="Proteomes" id="UP000242525"/>
    </source>
</evidence>
<dbReference type="GO" id="GO:0072583">
    <property type="term" value="P:clathrin-dependent endocytosis"/>
    <property type="evidence" value="ECO:0007669"/>
    <property type="project" value="InterPro"/>
</dbReference>
<dbReference type="InterPro" id="IPR002553">
    <property type="entry name" value="Clathrin/coatomer_adapt-like_N"/>
</dbReference>
<feature type="region of interest" description="Disordered" evidence="9">
    <location>
        <begin position="613"/>
        <end position="684"/>
    </location>
</feature>
<evidence type="ECO:0000256" key="5">
    <source>
        <dbReference type="ARBA" id="ARBA00023136"/>
    </source>
</evidence>
<gene>
    <name evidence="11" type="ORF">BN980_GECA04s00186g</name>
</gene>
<dbReference type="SUPFAM" id="SSF55711">
    <property type="entry name" value="Subdomain of clathrin and coatomer appendage domain"/>
    <property type="match status" value="1"/>
</dbReference>
<comment type="similarity">
    <text evidence="7">Belongs to the adaptor complexes large subunit family.</text>
</comment>
<accession>A0A0J9X6N6</accession>
<keyword evidence="4 7" id="KW-0653">Protein transport</keyword>
<proteinExistence type="inferred from homology"/>
<dbReference type="GO" id="GO:0030122">
    <property type="term" value="C:AP-2 adaptor complex"/>
    <property type="evidence" value="ECO:0007669"/>
    <property type="project" value="InterPro"/>
</dbReference>
<keyword evidence="12" id="KW-1185">Reference proteome</keyword>
<dbReference type="Gene3D" id="2.60.40.1230">
    <property type="match status" value="1"/>
</dbReference>
<evidence type="ECO:0000256" key="7">
    <source>
        <dbReference type="PIRNR" id="PIRNR037091"/>
    </source>
</evidence>
<evidence type="ECO:0000256" key="4">
    <source>
        <dbReference type="ARBA" id="ARBA00022927"/>
    </source>
</evidence>
<name>A0A0J9X6N6_GEOCN</name>
<dbReference type="SUPFAM" id="SSF48371">
    <property type="entry name" value="ARM repeat"/>
    <property type="match status" value="1"/>
</dbReference>
<feature type="binding site" evidence="8">
    <location>
        <position position="38"/>
    </location>
    <ligand>
        <name>a 1,2-diacyl-sn-glycero-3-phospho-(1D-myo-inositol-3,4,5-trisphosphate)</name>
        <dbReference type="ChEBI" id="CHEBI:57836"/>
    </ligand>
</feature>
<dbReference type="Gene3D" id="3.30.310.10">
    <property type="entry name" value="TATA-Binding Protein"/>
    <property type="match status" value="1"/>
</dbReference>
<dbReference type="InterPro" id="IPR009028">
    <property type="entry name" value="Coatomer/calthrin_app_sub_C"/>
</dbReference>
<dbReference type="SMART" id="SM00809">
    <property type="entry name" value="Alpha_adaptinC2"/>
    <property type="match status" value="1"/>
</dbReference>
<dbReference type="SUPFAM" id="SSF49348">
    <property type="entry name" value="Clathrin adaptor appendage domain"/>
    <property type="match status" value="1"/>
</dbReference>
<dbReference type="InterPro" id="IPR050840">
    <property type="entry name" value="Adaptor_Complx_Large_Subunit"/>
</dbReference>
<feature type="binding site" evidence="8">
    <location>
        <begin position="51"/>
        <end position="55"/>
    </location>
    <ligand>
        <name>a 1,2-diacyl-sn-glycero-3-phospho-(1D-myo-inositol-3,4,5-trisphosphate)</name>
        <dbReference type="ChEBI" id="CHEBI:57836"/>
    </ligand>
</feature>
<dbReference type="Proteomes" id="UP000242525">
    <property type="component" value="Unassembled WGS sequence"/>
</dbReference>
<dbReference type="InterPro" id="IPR017104">
    <property type="entry name" value="AP2_complex_asu"/>
</dbReference>
<dbReference type="InterPro" id="IPR016024">
    <property type="entry name" value="ARM-type_fold"/>
</dbReference>
<sequence>MSQPMKGLVRFIADLRNARARDLETKRVNQELANIRLKFKDASLSGYQKKKYICKLIYIYILGYDVNFGHLESISLISSNTFSEKQIGYLAVSVLLNEKSDMLHLVINSIQKDLNDLNDYFTCLALHCVATVGGTTMCDALANDVFKLLISPTSQDFVRKKAALTVLRLYRKDPKIIPPSKADRIVALLDDTSFGVATSAASLVIALVQDDPDSYKLSYSKVVRRLQQLVFDRACPEEYLYYKVPVPWFFVKLFKLLQYYPPSTDETVQIAISKVIHKVIDLNATPSKNVQQNNAQNAVLFEVINLAIHLDIDPKLMERIVNILGQFLTARETNIRYLALNAMANLAARYEHIPIGKYLITVIQSLRDRDISVRRKAIDLLYSICNADNVRVIVTELLKYLQAADFAIRSEMVIRIAILVEKYANEYQWYVDISLNLISIAGSHVSDEVWQRVVQIVVNNESLQAYSVRTIMKYLKEPSCNENMVKIGGYLLGEYGHLAAEEPGNSPIEQFLALHDRFPSCSPFTKGLLLTTYIKFLNLFAEIRPQLLQVFEFHLTSIDSELQQRAFEYLNMAKPENANILPSIWDEMPPFPERTSALLTRLHSKHARSEDKRVWMLGNHSSQQDKTALDSQTKPETPTLLSTLGDKPPPPPPMSRKGNVVPSALTSQPTGAVNPNKDSNHPLLTSGWERNFKKLLTTTEGIFYEDSLIQIGLRSEYRKHLGCVILYFRNISGSLLQSLSVELINPAGDDVLGVSTKNFPESTVKDGMTTQQVIIVNAKQPFSESPMIKITYMAGTLKVITLKLPVILEKYMDPAVLTAEDYFKKWALIGNEGGLEAQKIFKNVSYSSSDTQRPTDDRRNFAALNYSNVKNADPNPNNLVGASILHTSDGGSFGCLVRLEPDPNHVNYRITVRATDKRIPAILAKNISLLYQL</sequence>
<dbReference type="PANTHER" id="PTHR22780">
    <property type="entry name" value="ADAPTIN, ALPHA/GAMMA/EPSILON"/>
    <property type="match status" value="1"/>
</dbReference>
<evidence type="ECO:0000256" key="1">
    <source>
        <dbReference type="ARBA" id="ARBA00004277"/>
    </source>
</evidence>
<dbReference type="OrthoDB" id="28053at2759"/>
<comment type="caution">
    <text evidence="11">The sequence shown here is derived from an EMBL/GenBank/DDBJ whole genome shotgun (WGS) entry which is preliminary data.</text>
</comment>
<dbReference type="InterPro" id="IPR012295">
    <property type="entry name" value="TBP_dom_sf"/>
</dbReference>
<dbReference type="AlphaFoldDB" id="A0A0J9X6N6"/>
<dbReference type="InterPro" id="IPR008152">
    <property type="entry name" value="Clathrin_a/b/g-adaptin_app_Ig"/>
</dbReference>
<dbReference type="Pfam" id="PF01602">
    <property type="entry name" value="Adaptin_N"/>
    <property type="match status" value="1"/>
</dbReference>
<dbReference type="STRING" id="1173061.A0A0J9X6N6"/>
<feature type="compositionally biased region" description="Polar residues" evidence="9">
    <location>
        <begin position="664"/>
        <end position="677"/>
    </location>
</feature>
<dbReference type="EMBL" id="CCBN010000004">
    <property type="protein sequence ID" value="CDO52830.1"/>
    <property type="molecule type" value="Genomic_DNA"/>
</dbReference>
<feature type="domain" description="Clathrin adaptor alpha/beta/gamma-adaptin appendage Ig-like subdomain" evidence="10">
    <location>
        <begin position="693"/>
        <end position="805"/>
    </location>
</feature>
<feature type="compositionally biased region" description="Polar residues" evidence="9">
    <location>
        <begin position="619"/>
        <end position="642"/>
    </location>
</feature>
<dbReference type="Gene3D" id="1.25.10.10">
    <property type="entry name" value="Leucine-rich Repeat Variant"/>
    <property type="match status" value="1"/>
</dbReference>
<dbReference type="InterPro" id="IPR011989">
    <property type="entry name" value="ARM-like"/>
</dbReference>
<evidence type="ECO:0000256" key="2">
    <source>
        <dbReference type="ARBA" id="ARBA00022448"/>
    </source>
</evidence>
<dbReference type="PIRSF" id="PIRSF037091">
    <property type="entry name" value="AP2_complex_alpha"/>
    <property type="match status" value="1"/>
</dbReference>
<keyword evidence="6 7" id="KW-0168">Coated pit</keyword>
<keyword evidence="3 7" id="KW-0254">Endocytosis</keyword>
<dbReference type="Pfam" id="PF02883">
    <property type="entry name" value="Alpha_adaptinC2"/>
    <property type="match status" value="1"/>
</dbReference>
<reference evidence="11" key="1">
    <citation type="submission" date="2014-03" db="EMBL/GenBank/DDBJ databases">
        <authorList>
            <person name="Casaregola S."/>
        </authorList>
    </citation>
    <scope>NUCLEOTIDE SEQUENCE [LARGE SCALE GENOMIC DNA]</scope>
    <source>
        <strain evidence="11">CLIB 918</strain>
    </source>
</reference>
<evidence type="ECO:0000256" key="3">
    <source>
        <dbReference type="ARBA" id="ARBA00022583"/>
    </source>
</evidence>
<dbReference type="InterPro" id="IPR013041">
    <property type="entry name" value="Clathrin_app_Ig-like_sf"/>
</dbReference>
<dbReference type="InterPro" id="IPR003164">
    <property type="entry name" value="Clathrin_a-adaptin_app_sub_C"/>
</dbReference>
<evidence type="ECO:0000256" key="8">
    <source>
        <dbReference type="PIRSR" id="PIRSR037091-1"/>
    </source>
</evidence>
<keyword evidence="2 7" id="KW-0813">Transport</keyword>
<evidence type="ECO:0000259" key="10">
    <source>
        <dbReference type="SMART" id="SM00809"/>
    </source>
</evidence>
<evidence type="ECO:0000313" key="11">
    <source>
        <dbReference type="EMBL" id="CDO52830.1"/>
    </source>
</evidence>
<keyword evidence="5 7" id="KW-0472">Membrane</keyword>
<organism evidence="11 12">
    <name type="scientific">Geotrichum candidum</name>
    <name type="common">Oospora lactis</name>
    <name type="synonym">Dipodascus geotrichum</name>
    <dbReference type="NCBI Taxonomy" id="1173061"/>
    <lineage>
        <taxon>Eukaryota</taxon>
        <taxon>Fungi</taxon>
        <taxon>Dikarya</taxon>
        <taxon>Ascomycota</taxon>
        <taxon>Saccharomycotina</taxon>
        <taxon>Dipodascomycetes</taxon>
        <taxon>Dipodascales</taxon>
        <taxon>Dipodascaceae</taxon>
        <taxon>Geotrichum</taxon>
    </lineage>
</organism>
<evidence type="ECO:0000256" key="9">
    <source>
        <dbReference type="SAM" id="MobiDB-lite"/>
    </source>
</evidence>
<comment type="function">
    <text evidence="7">Adaptins are components of the adaptor complexes which link clathrin to receptors in coated vesicles. Clathrin-associated protein complexes are believed to interact with the cytoplasmic tails of membrane proteins, leading to their selection and concentration.</text>
</comment>
<dbReference type="GO" id="GO:0035615">
    <property type="term" value="F:clathrin adaptor activity"/>
    <property type="evidence" value="ECO:0007669"/>
    <property type="project" value="InterPro"/>
</dbReference>
<protein>
    <recommendedName>
        <fullName evidence="7">AP-2 complex subunit alpha</fullName>
    </recommendedName>
</protein>
<dbReference type="GO" id="GO:0006886">
    <property type="term" value="P:intracellular protein transport"/>
    <property type="evidence" value="ECO:0007669"/>
    <property type="project" value="UniProtKB-UniRule"/>
</dbReference>
<evidence type="ECO:0000256" key="6">
    <source>
        <dbReference type="ARBA" id="ARBA00023176"/>
    </source>
</evidence>
<dbReference type="Pfam" id="PF02296">
    <property type="entry name" value="Alpha_adaptin_C"/>
    <property type="match status" value="1"/>
</dbReference>
<comment type="subcellular location">
    <subcellularLocation>
        <location evidence="1">Membrane</location>
        <location evidence="1">Coated pit</location>
        <topology evidence="1">Peripheral membrane protein</topology>
        <orientation evidence="1">Cytoplasmic side</orientation>
    </subcellularLocation>
</comment>
<feature type="binding site" evidence="8">
    <location>
        <position position="47"/>
    </location>
    <ligand>
        <name>a 1,2-diacyl-sn-glycero-3-phospho-(1D-myo-inositol-3,4,5-trisphosphate)</name>
        <dbReference type="ChEBI" id="CHEBI:57836"/>
    </ligand>
</feature>